<sequence>MRTTITIDEDLLDEVRRLAAERRQTVSQVIEESVRESLLRQREEPPRARFEPLTFDGGGYLPGVNLDDNAATLDLMEDR</sequence>
<dbReference type="Proteomes" id="UP001428817">
    <property type="component" value="Unassembled WGS sequence"/>
</dbReference>
<comment type="caution">
    <text evidence="2">The sequence shown here is derived from an EMBL/GenBank/DDBJ whole genome shotgun (WGS) entry which is preliminary data.</text>
</comment>
<proteinExistence type="predicted"/>
<dbReference type="EMBL" id="BAABJP010000007">
    <property type="protein sequence ID" value="GAA5151661.1"/>
    <property type="molecule type" value="Genomic_DNA"/>
</dbReference>
<protein>
    <recommendedName>
        <fullName evidence="1">Ribbon-helix-helix protein CopG domain-containing protein</fullName>
    </recommendedName>
</protein>
<dbReference type="InterPro" id="IPR002145">
    <property type="entry name" value="CopG"/>
</dbReference>
<name>A0ABP9PUH8_9PSEU</name>
<evidence type="ECO:0000313" key="2">
    <source>
        <dbReference type="EMBL" id="GAA5151661.1"/>
    </source>
</evidence>
<organism evidence="2 3">
    <name type="scientific">Pseudonocardia eucalypti</name>
    <dbReference type="NCBI Taxonomy" id="648755"/>
    <lineage>
        <taxon>Bacteria</taxon>
        <taxon>Bacillati</taxon>
        <taxon>Actinomycetota</taxon>
        <taxon>Actinomycetes</taxon>
        <taxon>Pseudonocardiales</taxon>
        <taxon>Pseudonocardiaceae</taxon>
        <taxon>Pseudonocardia</taxon>
    </lineage>
</organism>
<accession>A0ABP9PUH8</accession>
<feature type="domain" description="Ribbon-helix-helix protein CopG" evidence="1">
    <location>
        <begin position="1"/>
        <end position="40"/>
    </location>
</feature>
<dbReference type="RefSeq" id="WP_185066635.1">
    <property type="nucleotide sequence ID" value="NZ_BAABJP010000007.1"/>
</dbReference>
<keyword evidence="3" id="KW-1185">Reference proteome</keyword>
<dbReference type="CDD" id="cd22231">
    <property type="entry name" value="RHH_NikR_HicB-like"/>
    <property type="match status" value="1"/>
</dbReference>
<evidence type="ECO:0000313" key="3">
    <source>
        <dbReference type="Proteomes" id="UP001428817"/>
    </source>
</evidence>
<reference evidence="3" key="1">
    <citation type="journal article" date="2019" name="Int. J. Syst. Evol. Microbiol.">
        <title>The Global Catalogue of Microorganisms (GCM) 10K type strain sequencing project: providing services to taxonomists for standard genome sequencing and annotation.</title>
        <authorList>
            <consortium name="The Broad Institute Genomics Platform"/>
            <consortium name="The Broad Institute Genome Sequencing Center for Infectious Disease"/>
            <person name="Wu L."/>
            <person name="Ma J."/>
        </authorList>
    </citation>
    <scope>NUCLEOTIDE SEQUENCE [LARGE SCALE GENOMIC DNA]</scope>
    <source>
        <strain evidence="3">JCM 18303</strain>
    </source>
</reference>
<dbReference type="Pfam" id="PF01402">
    <property type="entry name" value="RHH_1"/>
    <property type="match status" value="1"/>
</dbReference>
<evidence type="ECO:0000259" key="1">
    <source>
        <dbReference type="Pfam" id="PF01402"/>
    </source>
</evidence>
<gene>
    <name evidence="2" type="ORF">GCM10023321_19070</name>
</gene>